<protein>
    <recommendedName>
        <fullName evidence="3">TniQ protein</fullName>
    </recommendedName>
</protein>
<keyword evidence="2" id="KW-1185">Reference proteome</keyword>
<proteinExistence type="predicted"/>
<organism evidence="1 2">
    <name type="scientific">Paraburkholderia gardini</name>
    <dbReference type="NCBI Taxonomy" id="2823469"/>
    <lineage>
        <taxon>Bacteria</taxon>
        <taxon>Pseudomonadati</taxon>
        <taxon>Pseudomonadota</taxon>
        <taxon>Betaproteobacteria</taxon>
        <taxon>Burkholderiales</taxon>
        <taxon>Burkholderiaceae</taxon>
        <taxon>Paraburkholderia</taxon>
    </lineage>
</organism>
<gene>
    <name evidence="1" type="ORF">R54767_01454</name>
</gene>
<dbReference type="Proteomes" id="UP000789752">
    <property type="component" value="Unassembled WGS sequence"/>
</dbReference>
<sequence length="691" mass="75564">MADNEDQELVQNSRIFYEAFLPGAVTRLRNQALAQVVGVADREDALEGLDRTQLVDAVRKYLADWQNAGGEVDALIEEAAQRSEFRIQAPSTLFVTPYPLVLRCTTCGAVQNHDKPRRQHEHLLATAYGRISGLDSAHGSSIRCTQKGCGGHMTQVPFVVVHRCGHLSQIGTPPAARSYDQLGLRHNAGMYRQNVFFDLLTDSNIASASVEMCPTCTVGRVPDSSTLQKGTPVSGGDAFFPQVIQFVALSKKPGELVSNIEAELAKQPESTLKGRARDLAEGVALGLLGRIDSEALQAQLLQILEGGEARPEDMADIDQQRQELLGEIDQLDSLIAGGLALHKSRDSARERLSKLISRMGASEGTFGEVRQFIPDDAVLLDLIKQRRTMEAVLLRHDVGRRSVSQLIASTPDPVLGESRAQDWSDVRDTYGIQDIAHIPDLKVVLSAVGFTREKREPEREPDQIAVKLNPFEDRIRTAAKGKAVLYAFSAQTEALWIRLDPVKVLRWCVDHAGWEPPPEACFASAAAAQACLLTCSPALTSAPGSAIELTKTVGHSAAAPFHLLHTISHSLMLTARRHSGYDSQSLTEYLFPMDLSFLVYVTSVQNFTAGGLLTLFQHYLRRWFDDASLHAFNCAFDPICSDVGSSCPGCIQLPRGCETFNAGVSRSYLHGGFADQGQGLWVPIGFWQPQS</sequence>
<name>A0ABM8U1D7_9BURK</name>
<evidence type="ECO:0000313" key="1">
    <source>
        <dbReference type="EMBL" id="CAG4893055.1"/>
    </source>
</evidence>
<evidence type="ECO:0008006" key="3">
    <source>
        <dbReference type="Google" id="ProtNLM"/>
    </source>
</evidence>
<accession>A0ABM8U1D7</accession>
<reference evidence="1 2" key="1">
    <citation type="submission" date="2021-04" db="EMBL/GenBank/DDBJ databases">
        <authorList>
            <person name="Vanwijnsberghe S."/>
        </authorList>
    </citation>
    <scope>NUCLEOTIDE SEQUENCE [LARGE SCALE GENOMIC DNA]</scope>
    <source>
        <strain evidence="1 2">LMG 32171</strain>
    </source>
</reference>
<dbReference type="EMBL" id="CAJQYY010000007">
    <property type="protein sequence ID" value="CAG4893055.1"/>
    <property type="molecule type" value="Genomic_DNA"/>
</dbReference>
<dbReference type="RefSeq" id="WP_228976487.1">
    <property type="nucleotide sequence ID" value="NZ_CAJQYY010000007.1"/>
</dbReference>
<evidence type="ECO:0000313" key="2">
    <source>
        <dbReference type="Proteomes" id="UP000789752"/>
    </source>
</evidence>
<comment type="caution">
    <text evidence="1">The sequence shown here is derived from an EMBL/GenBank/DDBJ whole genome shotgun (WGS) entry which is preliminary data.</text>
</comment>